<evidence type="ECO:0000256" key="2">
    <source>
        <dbReference type="ARBA" id="ARBA00023122"/>
    </source>
</evidence>
<gene>
    <name evidence="5" type="ORF">C1645_773153</name>
</gene>
<reference evidence="5 6" key="1">
    <citation type="submission" date="2018-06" db="EMBL/GenBank/DDBJ databases">
        <title>Comparative genomics reveals the genomic features of Rhizophagus irregularis, R. cerebriforme, R. diaphanum and Gigaspora rosea, and their symbiotic lifestyle signature.</title>
        <authorList>
            <person name="Morin E."/>
            <person name="San Clemente H."/>
            <person name="Chen E.C.H."/>
            <person name="De La Providencia I."/>
            <person name="Hainaut M."/>
            <person name="Kuo A."/>
            <person name="Kohler A."/>
            <person name="Murat C."/>
            <person name="Tang N."/>
            <person name="Roy S."/>
            <person name="Loubradou J."/>
            <person name="Henrissat B."/>
            <person name="Grigoriev I.V."/>
            <person name="Corradi N."/>
            <person name="Roux C."/>
            <person name="Martin F.M."/>
        </authorList>
    </citation>
    <scope>NUCLEOTIDE SEQUENCE [LARGE SCALE GENOMIC DNA]</scope>
    <source>
        <strain evidence="5 6">DAOM 227022</strain>
    </source>
</reference>
<dbReference type="EMBL" id="QKYT01000229">
    <property type="protein sequence ID" value="RIA89193.1"/>
    <property type="molecule type" value="Genomic_DNA"/>
</dbReference>
<dbReference type="Pfam" id="PF00571">
    <property type="entry name" value="CBS"/>
    <property type="match status" value="2"/>
</dbReference>
<evidence type="ECO:0000259" key="4">
    <source>
        <dbReference type="PROSITE" id="PS51371"/>
    </source>
</evidence>
<dbReference type="PROSITE" id="PS51371">
    <property type="entry name" value="CBS"/>
    <property type="match status" value="1"/>
</dbReference>
<dbReference type="InterPro" id="IPR050511">
    <property type="entry name" value="AMPK_gamma/SDS23_families"/>
</dbReference>
<dbReference type="OrthoDB" id="449052at2759"/>
<evidence type="ECO:0000256" key="3">
    <source>
        <dbReference type="PROSITE-ProRule" id="PRU00703"/>
    </source>
</evidence>
<organism evidence="5 6">
    <name type="scientific">Glomus cerebriforme</name>
    <dbReference type="NCBI Taxonomy" id="658196"/>
    <lineage>
        <taxon>Eukaryota</taxon>
        <taxon>Fungi</taxon>
        <taxon>Fungi incertae sedis</taxon>
        <taxon>Mucoromycota</taxon>
        <taxon>Glomeromycotina</taxon>
        <taxon>Glomeromycetes</taxon>
        <taxon>Glomerales</taxon>
        <taxon>Glomeraceae</taxon>
        <taxon>Glomus</taxon>
    </lineage>
</organism>
<dbReference type="STRING" id="658196.A0A397SSW3"/>
<dbReference type="SUPFAM" id="SSF54631">
    <property type="entry name" value="CBS-domain pair"/>
    <property type="match status" value="2"/>
</dbReference>
<keyword evidence="1" id="KW-0677">Repeat</keyword>
<name>A0A397SSW3_9GLOM</name>
<accession>A0A397SSW3</accession>
<dbReference type="InterPro" id="IPR046342">
    <property type="entry name" value="CBS_dom_sf"/>
</dbReference>
<evidence type="ECO:0000313" key="5">
    <source>
        <dbReference type="EMBL" id="RIA89193.1"/>
    </source>
</evidence>
<dbReference type="Proteomes" id="UP000265703">
    <property type="component" value="Unassembled WGS sequence"/>
</dbReference>
<dbReference type="CDD" id="cd02205">
    <property type="entry name" value="CBS_pair_SF"/>
    <property type="match status" value="1"/>
</dbReference>
<comment type="caution">
    <text evidence="5">The sequence shown here is derived from an EMBL/GenBank/DDBJ whole genome shotgun (WGS) entry which is preliminary data.</text>
</comment>
<dbReference type="SMART" id="SM00116">
    <property type="entry name" value="CBS"/>
    <property type="match status" value="4"/>
</dbReference>
<sequence>MYSTPQHISFIKEQTIGSVIKEKQNISKLIEIPITATIEEAFDVLLAENILSVPVYRLWRGHKQPIAIVNVVDLVAFVCLQPIFNNGDGCDISNFNNKSIFLQNSIGELIGLSAESTHLTICHPDDLLIDSLELFTRKQIHRVLVTERRPVEDQDAGEVINEDEIKPCFISQTDIVRYLFQHNHQLGKILDTYASEVSTRTSRLINNGSDLLEQLSSITIHDQALTAFRKIHQDGVSAVAVVGDDGALVGEVSAADLRGLNRERLSDLKKPVIMFLKSCKGALTKPLTCHGKFTLSQVMAGIIRSKAHRAWVVDDDDVPIGVITLSDILSMFLPETNGQ</sequence>
<dbReference type="PANTHER" id="PTHR13780">
    <property type="entry name" value="AMP-ACTIVATED PROTEIN KINASE, GAMMA REGULATORY SUBUNIT"/>
    <property type="match status" value="1"/>
</dbReference>
<dbReference type="Gene3D" id="3.10.580.10">
    <property type="entry name" value="CBS-domain"/>
    <property type="match status" value="2"/>
</dbReference>
<dbReference type="AlphaFoldDB" id="A0A397SSW3"/>
<feature type="domain" description="CBS" evidence="4">
    <location>
        <begin position="282"/>
        <end position="339"/>
    </location>
</feature>
<dbReference type="PANTHER" id="PTHR13780:SF128">
    <property type="entry name" value="CBS DOMAIN-CONTAINING PROTEIN"/>
    <property type="match status" value="1"/>
</dbReference>
<evidence type="ECO:0000313" key="6">
    <source>
        <dbReference type="Proteomes" id="UP000265703"/>
    </source>
</evidence>
<evidence type="ECO:0000256" key="1">
    <source>
        <dbReference type="ARBA" id="ARBA00022737"/>
    </source>
</evidence>
<proteinExistence type="predicted"/>
<dbReference type="InterPro" id="IPR000644">
    <property type="entry name" value="CBS_dom"/>
</dbReference>
<protein>
    <recommendedName>
        <fullName evidence="4">CBS domain-containing protein</fullName>
    </recommendedName>
</protein>
<keyword evidence="2 3" id="KW-0129">CBS domain</keyword>
<keyword evidence="6" id="KW-1185">Reference proteome</keyword>